<evidence type="ECO:0000313" key="3">
    <source>
        <dbReference type="EMBL" id="PJZ65788.1"/>
    </source>
</evidence>
<evidence type="ECO:0000256" key="1">
    <source>
        <dbReference type="ARBA" id="ARBA00022729"/>
    </source>
</evidence>
<name>A0A2M9ZBK3_9LEPT</name>
<evidence type="ECO:0000313" key="4">
    <source>
        <dbReference type="Proteomes" id="UP000231912"/>
    </source>
</evidence>
<proteinExistence type="predicted"/>
<dbReference type="AlphaFoldDB" id="A0A2M9ZBK3"/>
<dbReference type="SUPFAM" id="SSF51261">
    <property type="entry name" value="Duplicated hybrid motif"/>
    <property type="match status" value="1"/>
</dbReference>
<keyword evidence="1" id="KW-0732">Signal</keyword>
<dbReference type="Gene3D" id="2.70.70.10">
    <property type="entry name" value="Glucose Permease (Domain IIA)"/>
    <property type="match status" value="1"/>
</dbReference>
<dbReference type="InterPro" id="IPR016047">
    <property type="entry name" value="M23ase_b-sheet_dom"/>
</dbReference>
<dbReference type="EMBL" id="NPDT01000004">
    <property type="protein sequence ID" value="PJZ65788.1"/>
    <property type="molecule type" value="Genomic_DNA"/>
</dbReference>
<gene>
    <name evidence="3" type="ORF">CH371_12545</name>
</gene>
<evidence type="ECO:0000259" key="2">
    <source>
        <dbReference type="Pfam" id="PF01551"/>
    </source>
</evidence>
<feature type="domain" description="M23ase beta-sheet core" evidence="2">
    <location>
        <begin position="172"/>
        <end position="268"/>
    </location>
</feature>
<sequence length="292" mass="32884">MNFRNFSADHKNRLGFLREFLAAQQGKNQMKRNTTRIAIAGASALLILLSWKSFANTNLEEVKVDNEFIQTYQSREGIWIVPGKVKESLEDLYHKFGTSDREVRLLNGIHDGSKIAHSEPIFFPYNSNYVRNLLLEDKGREIFTSDSRELIWPLSFKYSRVTSRLGRRWNALHAGVDIACPNGSIVIAAADGVVVDSKRDGGYGLRVVLQHSQINGIQTLYAHNSLLFVKQGDKVKKGQVLALSGNTGHTTGPHVHFEVRYQNVVLNPEHYLPPFLADKEAQVAIAKETIQQ</sequence>
<protein>
    <submittedName>
        <fullName evidence="3">M23 family peptidase</fullName>
    </submittedName>
</protein>
<dbReference type="InterPro" id="IPR050570">
    <property type="entry name" value="Cell_wall_metabolism_enzyme"/>
</dbReference>
<accession>A0A2M9ZBK3</accession>
<comment type="caution">
    <text evidence="3">The sequence shown here is derived from an EMBL/GenBank/DDBJ whole genome shotgun (WGS) entry which is preliminary data.</text>
</comment>
<dbReference type="Proteomes" id="UP000231912">
    <property type="component" value="Unassembled WGS sequence"/>
</dbReference>
<organism evidence="3 4">
    <name type="scientific">Leptospira wolffii</name>
    <dbReference type="NCBI Taxonomy" id="409998"/>
    <lineage>
        <taxon>Bacteria</taxon>
        <taxon>Pseudomonadati</taxon>
        <taxon>Spirochaetota</taxon>
        <taxon>Spirochaetia</taxon>
        <taxon>Leptospirales</taxon>
        <taxon>Leptospiraceae</taxon>
        <taxon>Leptospira</taxon>
    </lineage>
</organism>
<dbReference type="InterPro" id="IPR011055">
    <property type="entry name" value="Dup_hybrid_motif"/>
</dbReference>
<dbReference type="GO" id="GO:0004222">
    <property type="term" value="F:metalloendopeptidase activity"/>
    <property type="evidence" value="ECO:0007669"/>
    <property type="project" value="TreeGrafter"/>
</dbReference>
<dbReference type="PANTHER" id="PTHR21666:SF289">
    <property type="entry name" value="L-ALA--D-GLU ENDOPEPTIDASE"/>
    <property type="match status" value="1"/>
</dbReference>
<dbReference type="CDD" id="cd12797">
    <property type="entry name" value="M23_peptidase"/>
    <property type="match status" value="1"/>
</dbReference>
<reference evidence="3 4" key="1">
    <citation type="submission" date="2017-07" db="EMBL/GenBank/DDBJ databases">
        <title>Leptospira spp. isolated from tropical soils.</title>
        <authorList>
            <person name="Thibeaux R."/>
            <person name="Iraola G."/>
            <person name="Ferres I."/>
            <person name="Bierque E."/>
            <person name="Girault D."/>
            <person name="Soupe-Gilbert M.-E."/>
            <person name="Picardeau M."/>
            <person name="Goarant C."/>
        </authorList>
    </citation>
    <scope>NUCLEOTIDE SEQUENCE [LARGE SCALE GENOMIC DNA]</scope>
    <source>
        <strain evidence="3 4">FH2-C-A2</strain>
    </source>
</reference>
<dbReference type="Pfam" id="PF01551">
    <property type="entry name" value="Peptidase_M23"/>
    <property type="match status" value="1"/>
</dbReference>
<dbReference type="PANTHER" id="PTHR21666">
    <property type="entry name" value="PEPTIDASE-RELATED"/>
    <property type="match status" value="1"/>
</dbReference>